<organism evidence="6 7">
    <name type="scientific">Tetrapyrgos nigripes</name>
    <dbReference type="NCBI Taxonomy" id="182062"/>
    <lineage>
        <taxon>Eukaryota</taxon>
        <taxon>Fungi</taxon>
        <taxon>Dikarya</taxon>
        <taxon>Basidiomycota</taxon>
        <taxon>Agaricomycotina</taxon>
        <taxon>Agaricomycetes</taxon>
        <taxon>Agaricomycetidae</taxon>
        <taxon>Agaricales</taxon>
        <taxon>Marasmiineae</taxon>
        <taxon>Marasmiaceae</taxon>
        <taxon>Tetrapyrgos</taxon>
    </lineage>
</organism>
<dbReference type="OrthoDB" id="5836119at2759"/>
<gene>
    <name evidence="6" type="ORF">D9758_007173</name>
</gene>
<dbReference type="AlphaFoldDB" id="A0A8H5D3J4"/>
<feature type="region of interest" description="Disordered" evidence="5">
    <location>
        <begin position="273"/>
        <end position="305"/>
    </location>
</feature>
<reference evidence="6 7" key="1">
    <citation type="journal article" date="2020" name="ISME J.">
        <title>Uncovering the hidden diversity of litter-decomposition mechanisms in mushroom-forming fungi.</title>
        <authorList>
            <person name="Floudas D."/>
            <person name="Bentzer J."/>
            <person name="Ahren D."/>
            <person name="Johansson T."/>
            <person name="Persson P."/>
            <person name="Tunlid A."/>
        </authorList>
    </citation>
    <scope>NUCLEOTIDE SEQUENCE [LARGE SCALE GENOMIC DNA]</scope>
    <source>
        <strain evidence="6 7">CBS 291.85</strain>
    </source>
</reference>
<dbReference type="Proteomes" id="UP000559256">
    <property type="component" value="Unassembled WGS sequence"/>
</dbReference>
<accession>A0A8H5D3J4</accession>
<evidence type="ECO:0000256" key="2">
    <source>
        <dbReference type="ARBA" id="ARBA00022478"/>
    </source>
</evidence>
<evidence type="ECO:0000256" key="1">
    <source>
        <dbReference type="ARBA" id="ARBA00004123"/>
    </source>
</evidence>
<dbReference type="EMBL" id="JAACJM010000069">
    <property type="protein sequence ID" value="KAF5351547.1"/>
    <property type="molecule type" value="Genomic_DNA"/>
</dbReference>
<feature type="compositionally biased region" description="Basic and acidic residues" evidence="5">
    <location>
        <begin position="46"/>
        <end position="57"/>
    </location>
</feature>
<feature type="region of interest" description="Disordered" evidence="5">
    <location>
        <begin position="183"/>
        <end position="224"/>
    </location>
</feature>
<evidence type="ECO:0000313" key="6">
    <source>
        <dbReference type="EMBL" id="KAF5351547.1"/>
    </source>
</evidence>
<feature type="compositionally biased region" description="Basic and acidic residues" evidence="5">
    <location>
        <begin position="144"/>
        <end position="155"/>
    </location>
</feature>
<dbReference type="GO" id="GO:0003677">
    <property type="term" value="F:DNA binding"/>
    <property type="evidence" value="ECO:0007669"/>
    <property type="project" value="InterPro"/>
</dbReference>
<evidence type="ECO:0000256" key="5">
    <source>
        <dbReference type="SAM" id="MobiDB-lite"/>
    </source>
</evidence>
<dbReference type="PANTHER" id="PTHR13408:SF0">
    <property type="entry name" value="DNA-DIRECTED RNA POLYMERASE III SUBUNIT RPC4"/>
    <property type="match status" value="1"/>
</dbReference>
<keyword evidence="3" id="KW-0804">Transcription</keyword>
<dbReference type="GO" id="GO:0042797">
    <property type="term" value="P:tRNA transcription by RNA polymerase III"/>
    <property type="evidence" value="ECO:0007669"/>
    <property type="project" value="TreeGrafter"/>
</dbReference>
<feature type="compositionally biased region" description="Basic and acidic residues" evidence="5">
    <location>
        <begin position="186"/>
        <end position="201"/>
    </location>
</feature>
<keyword evidence="2" id="KW-0240">DNA-directed RNA polymerase</keyword>
<dbReference type="InterPro" id="IPR007811">
    <property type="entry name" value="RPC4"/>
</dbReference>
<comment type="subcellular location">
    <subcellularLocation>
        <location evidence="1">Nucleus</location>
    </subcellularLocation>
</comment>
<dbReference type="GO" id="GO:0005666">
    <property type="term" value="C:RNA polymerase III complex"/>
    <property type="evidence" value="ECO:0007669"/>
    <property type="project" value="InterPro"/>
</dbReference>
<feature type="compositionally biased region" description="Basic and acidic residues" evidence="5">
    <location>
        <begin position="68"/>
        <end position="80"/>
    </location>
</feature>
<comment type="caution">
    <text evidence="6">The sequence shown here is derived from an EMBL/GenBank/DDBJ whole genome shotgun (WGS) entry which is preliminary data.</text>
</comment>
<feature type="compositionally biased region" description="Acidic residues" evidence="5">
    <location>
        <begin position="156"/>
        <end position="171"/>
    </location>
</feature>
<evidence type="ECO:0000256" key="3">
    <source>
        <dbReference type="ARBA" id="ARBA00023163"/>
    </source>
</evidence>
<feature type="region of interest" description="Disordered" evidence="5">
    <location>
        <begin position="1"/>
        <end position="171"/>
    </location>
</feature>
<dbReference type="PANTHER" id="PTHR13408">
    <property type="entry name" value="DNA-DIRECTED RNA POLYMERASE III"/>
    <property type="match status" value="1"/>
</dbReference>
<evidence type="ECO:0000313" key="7">
    <source>
        <dbReference type="Proteomes" id="UP000559256"/>
    </source>
</evidence>
<feature type="compositionally biased region" description="Polar residues" evidence="5">
    <location>
        <begin position="118"/>
        <end position="141"/>
    </location>
</feature>
<feature type="compositionally biased region" description="Low complexity" evidence="5">
    <location>
        <begin position="288"/>
        <end position="297"/>
    </location>
</feature>
<dbReference type="Pfam" id="PF05132">
    <property type="entry name" value="RNA_pol_Rpc4"/>
    <property type="match status" value="1"/>
</dbReference>
<protein>
    <recommendedName>
        <fullName evidence="8">DNA-directed RNA polymerase III subunit RPC4</fullName>
    </recommendedName>
</protein>
<evidence type="ECO:0000256" key="4">
    <source>
        <dbReference type="ARBA" id="ARBA00023242"/>
    </source>
</evidence>
<proteinExistence type="predicted"/>
<sequence>MSTTPSDNASGSSNPKVIPSLTRRAQDVTRGGTQKLKFVPVNPLRRQKEEVKNEPPPERLPPAASSSDRGRGRGRGDGSSRGRGRGAPRPPVEMTASGPFALGPAMVGNNARRPIPKSNFTPIPTPSNETRLGAGLSNTPAPSVKKEDKGKAKVMDDEETYSDQEDGVEIIDIEKIGDMDWMAPESLKKERQPVKIKKEDSGGTSGGDINLSNAVDLSESEDEEELEDIIDDFNQNVELETDPSLRQDKLYCFQFPSPFPTFKAANTAPAVSSSTKRVTFAEETKPESSQAATSAQTSDKDSTQPELVDGLIGKLEVYRSGLVKMRLTNGIVLDVTAATQPSFLQHAVEVNVEEKKMAVLGEVNKRFTVAPDVDTLLTAMQASDVAPMLLDGEENLIKMDDP</sequence>
<keyword evidence="7" id="KW-1185">Reference proteome</keyword>
<keyword evidence="4" id="KW-0539">Nucleus</keyword>
<feature type="compositionally biased region" description="Polar residues" evidence="5">
    <location>
        <begin position="1"/>
        <end position="15"/>
    </location>
</feature>
<name>A0A8H5D3J4_9AGAR</name>
<evidence type="ECO:0008006" key="8">
    <source>
        <dbReference type="Google" id="ProtNLM"/>
    </source>
</evidence>